<dbReference type="Proteomes" id="UP000694422">
    <property type="component" value="Unplaced"/>
</dbReference>
<sequence length="120" mass="12844">MRDFYPHHSRHIRACMWGGQGCPAPTPSCIMPKKRHTPKCPLSCPLKSPLQCPAPCACVIAPCGGRGSVCWGCYSLGVCGFRLGRHRTIFSPSSGVTEPLCCECQLYTGSGDRRGPGGCC</sequence>
<reference evidence="1" key="1">
    <citation type="submission" date="2025-08" db="UniProtKB">
        <authorList>
            <consortium name="Ensembl"/>
        </authorList>
    </citation>
    <scope>IDENTIFICATION</scope>
</reference>
<dbReference type="AlphaFoldDB" id="A0A8C9NZ10"/>
<dbReference type="Ensembl" id="ENSSDAT00000002670.1">
    <property type="protein sequence ID" value="ENSSDAP00000002308.1"/>
    <property type="gene ID" value="ENSSDAG00000002220.1"/>
</dbReference>
<name>A0A8C9NZ10_SPEDA</name>
<proteinExistence type="predicted"/>
<keyword evidence="2" id="KW-1185">Reference proteome</keyword>
<evidence type="ECO:0000313" key="1">
    <source>
        <dbReference type="Ensembl" id="ENSSDAP00000002308.1"/>
    </source>
</evidence>
<evidence type="ECO:0000313" key="2">
    <source>
        <dbReference type="Proteomes" id="UP000694422"/>
    </source>
</evidence>
<protein>
    <submittedName>
        <fullName evidence="1">Uncharacterized protein</fullName>
    </submittedName>
</protein>
<organism evidence="1 2">
    <name type="scientific">Spermophilus dauricus</name>
    <name type="common">Daurian ground squirrel</name>
    <dbReference type="NCBI Taxonomy" id="99837"/>
    <lineage>
        <taxon>Eukaryota</taxon>
        <taxon>Metazoa</taxon>
        <taxon>Chordata</taxon>
        <taxon>Craniata</taxon>
        <taxon>Vertebrata</taxon>
        <taxon>Euteleostomi</taxon>
        <taxon>Mammalia</taxon>
        <taxon>Eutheria</taxon>
        <taxon>Euarchontoglires</taxon>
        <taxon>Glires</taxon>
        <taxon>Rodentia</taxon>
        <taxon>Sciuromorpha</taxon>
        <taxon>Sciuridae</taxon>
        <taxon>Xerinae</taxon>
        <taxon>Marmotini</taxon>
        <taxon>Spermophilus</taxon>
    </lineage>
</organism>
<accession>A0A8C9NZ10</accession>
<reference evidence="1" key="2">
    <citation type="submission" date="2025-09" db="UniProtKB">
        <authorList>
            <consortium name="Ensembl"/>
        </authorList>
    </citation>
    <scope>IDENTIFICATION</scope>
</reference>